<evidence type="ECO:0000256" key="2">
    <source>
        <dbReference type="SAM" id="MobiDB-lite"/>
    </source>
</evidence>
<dbReference type="InterPro" id="IPR011990">
    <property type="entry name" value="TPR-like_helical_dom_sf"/>
</dbReference>
<feature type="compositionally biased region" description="Basic and acidic residues" evidence="2">
    <location>
        <begin position="15"/>
        <end position="24"/>
    </location>
</feature>
<proteinExistence type="predicted"/>
<evidence type="ECO:0000313" key="3">
    <source>
        <dbReference type="EMBL" id="OQR73988.1"/>
    </source>
</evidence>
<reference evidence="3 4" key="1">
    <citation type="journal article" date="2017" name="Gigascience">
        <title>Draft genome of the honey bee ectoparasitic mite, Tropilaelaps mercedesae, is shaped by the parasitic life history.</title>
        <authorList>
            <person name="Dong X."/>
            <person name="Armstrong S.D."/>
            <person name="Xia D."/>
            <person name="Makepeace B.L."/>
            <person name="Darby A.C."/>
            <person name="Kadowaki T."/>
        </authorList>
    </citation>
    <scope>NUCLEOTIDE SEQUENCE [LARGE SCALE GENOMIC DNA]</scope>
    <source>
        <strain evidence="3">Wuxi-XJTLU</strain>
    </source>
</reference>
<dbReference type="EMBL" id="MNPL01008907">
    <property type="protein sequence ID" value="OQR73988.1"/>
    <property type="molecule type" value="Genomic_DNA"/>
</dbReference>
<sequence>MQRLELAGFFMMKTPDKNTDRQMETSEAVSEGPHSSGSGGLTVQKAQGDPQSPGQLALFQKKVRLAGNACAQADFNLAVRLYGEALKIDPRNHVLYSNRSAAYVKLGRYQNALADAVRARELSSTWPKAYYREGVALQHLNRHSEALAAFASGLSQEPKSEQMLEGLIEAALSSPMAGSFEPTYRQLQAMRLDRHAFVITSVIGQELLGAHEFAPAAIVLEAALLVGSTCSPKLRGSVLSALSSAFWALNDLDKALSYMQQDLAVARAMSDTAGECRAHANLGSAFFSKGMYKEALQSHKAQLVLAMRLKDTTSAAQALTSLGHVHTALGDLSMALASHQQCVQLVAELGDRVLEARETGNVGAVYLAMGDFENALQCHLAHLAIAHSLNDRVEEAKVSV</sequence>
<dbReference type="SUPFAM" id="SSF48452">
    <property type="entry name" value="TPR-like"/>
    <property type="match status" value="2"/>
</dbReference>
<dbReference type="AlphaFoldDB" id="A0A1V9XKV4"/>
<comment type="caution">
    <text evidence="3">The sequence shown here is derived from an EMBL/GenBank/DDBJ whole genome shotgun (WGS) entry which is preliminary data.</text>
</comment>
<keyword evidence="4" id="KW-1185">Reference proteome</keyword>
<dbReference type="InParanoid" id="A0A1V9XKV4"/>
<feature type="compositionally biased region" description="Polar residues" evidence="2">
    <location>
        <begin position="25"/>
        <end position="36"/>
    </location>
</feature>
<dbReference type="Pfam" id="PF13176">
    <property type="entry name" value="TPR_7"/>
    <property type="match status" value="2"/>
</dbReference>
<accession>A0A1V9XKV4</accession>
<dbReference type="PANTHER" id="PTHR10098">
    <property type="entry name" value="RAPSYN-RELATED"/>
    <property type="match status" value="1"/>
</dbReference>
<name>A0A1V9XKV4_9ACAR</name>
<evidence type="ECO:0000313" key="4">
    <source>
        <dbReference type="Proteomes" id="UP000192247"/>
    </source>
</evidence>
<dbReference type="PANTHER" id="PTHR10098:SF108">
    <property type="entry name" value="TETRATRICOPEPTIDE REPEAT PROTEIN 28"/>
    <property type="match status" value="1"/>
</dbReference>
<dbReference type="STRING" id="418985.A0A1V9XKV4"/>
<dbReference type="SMART" id="SM00028">
    <property type="entry name" value="TPR"/>
    <property type="match status" value="7"/>
</dbReference>
<dbReference type="InterPro" id="IPR019734">
    <property type="entry name" value="TPR_rpt"/>
</dbReference>
<gene>
    <name evidence="3" type="ORF">BIW11_01043</name>
</gene>
<feature type="repeat" description="TPR" evidence="1">
    <location>
        <begin position="127"/>
        <end position="160"/>
    </location>
</feature>
<dbReference type="Proteomes" id="UP000192247">
    <property type="component" value="Unassembled WGS sequence"/>
</dbReference>
<dbReference type="PROSITE" id="PS50005">
    <property type="entry name" value="TPR"/>
    <property type="match status" value="1"/>
</dbReference>
<feature type="region of interest" description="Disordered" evidence="2">
    <location>
        <begin position="15"/>
        <end position="53"/>
    </location>
</feature>
<dbReference type="Pfam" id="PF13424">
    <property type="entry name" value="TPR_12"/>
    <property type="match status" value="1"/>
</dbReference>
<keyword evidence="1" id="KW-0802">TPR repeat</keyword>
<dbReference type="Gene3D" id="1.25.40.10">
    <property type="entry name" value="Tetratricopeptide repeat domain"/>
    <property type="match status" value="2"/>
</dbReference>
<organism evidence="3 4">
    <name type="scientific">Tropilaelaps mercedesae</name>
    <dbReference type="NCBI Taxonomy" id="418985"/>
    <lineage>
        <taxon>Eukaryota</taxon>
        <taxon>Metazoa</taxon>
        <taxon>Ecdysozoa</taxon>
        <taxon>Arthropoda</taxon>
        <taxon>Chelicerata</taxon>
        <taxon>Arachnida</taxon>
        <taxon>Acari</taxon>
        <taxon>Parasitiformes</taxon>
        <taxon>Mesostigmata</taxon>
        <taxon>Gamasina</taxon>
        <taxon>Dermanyssoidea</taxon>
        <taxon>Laelapidae</taxon>
        <taxon>Tropilaelaps</taxon>
    </lineage>
</organism>
<dbReference type="OrthoDB" id="626167at2759"/>
<protein>
    <submittedName>
        <fullName evidence="3">Tetratricopeptide repeat protein 28-like</fullName>
    </submittedName>
</protein>
<feature type="non-terminal residue" evidence="3">
    <location>
        <position position="400"/>
    </location>
</feature>
<evidence type="ECO:0000256" key="1">
    <source>
        <dbReference type="PROSITE-ProRule" id="PRU00339"/>
    </source>
</evidence>